<evidence type="ECO:0000256" key="2">
    <source>
        <dbReference type="ARBA" id="ARBA00022723"/>
    </source>
</evidence>
<evidence type="ECO:0000313" key="11">
    <source>
        <dbReference type="EMBL" id="KAE8709849.1"/>
    </source>
</evidence>
<dbReference type="EMBL" id="VEPZ02000934">
    <property type="protein sequence ID" value="KAE8709849.1"/>
    <property type="molecule type" value="Genomic_DNA"/>
</dbReference>
<protein>
    <recommendedName>
        <fullName evidence="10">Tify domain-containing protein</fullName>
    </recommendedName>
</protein>
<evidence type="ECO:0000313" key="12">
    <source>
        <dbReference type="Proteomes" id="UP000436088"/>
    </source>
</evidence>
<dbReference type="SMART" id="SM00979">
    <property type="entry name" value="TIFY"/>
    <property type="match status" value="1"/>
</dbReference>
<name>A0A6A3B473_HIBSY</name>
<evidence type="ECO:0000256" key="1">
    <source>
        <dbReference type="ARBA" id="ARBA00004123"/>
    </source>
</evidence>
<evidence type="ECO:0000256" key="7">
    <source>
        <dbReference type="ARBA" id="ARBA00023159"/>
    </source>
</evidence>
<evidence type="ECO:0000256" key="5">
    <source>
        <dbReference type="ARBA" id="ARBA00023015"/>
    </source>
</evidence>
<dbReference type="PANTHER" id="PTHR46125:SF20">
    <property type="entry name" value="GATA TRANSCRIPTION FACTOR 25"/>
    <property type="match status" value="1"/>
</dbReference>
<dbReference type="InterPro" id="IPR045280">
    <property type="entry name" value="TIFY-like"/>
</dbReference>
<keyword evidence="6" id="KW-0238">DNA-binding</keyword>
<dbReference type="AlphaFoldDB" id="A0A6A3B473"/>
<keyword evidence="7" id="KW-0010">Activator</keyword>
<evidence type="ECO:0000256" key="9">
    <source>
        <dbReference type="ARBA" id="ARBA00023242"/>
    </source>
</evidence>
<dbReference type="PANTHER" id="PTHR46125">
    <property type="entry name" value="GATA TRANSCRIPTION FACTOR 28"/>
    <property type="match status" value="1"/>
</dbReference>
<dbReference type="Pfam" id="PF06200">
    <property type="entry name" value="tify"/>
    <property type="match status" value="1"/>
</dbReference>
<evidence type="ECO:0000256" key="4">
    <source>
        <dbReference type="ARBA" id="ARBA00022833"/>
    </source>
</evidence>
<keyword evidence="8" id="KW-0804">Transcription</keyword>
<dbReference type="GO" id="GO:0008270">
    <property type="term" value="F:zinc ion binding"/>
    <property type="evidence" value="ECO:0007669"/>
    <property type="project" value="UniProtKB-KW"/>
</dbReference>
<dbReference type="GO" id="GO:0006355">
    <property type="term" value="P:regulation of DNA-templated transcription"/>
    <property type="evidence" value="ECO:0007669"/>
    <property type="project" value="InterPro"/>
</dbReference>
<keyword evidence="9" id="KW-0539">Nucleus</keyword>
<evidence type="ECO:0000256" key="6">
    <source>
        <dbReference type="ARBA" id="ARBA00023125"/>
    </source>
</evidence>
<keyword evidence="3" id="KW-0863">Zinc-finger</keyword>
<keyword evidence="4" id="KW-0862">Zinc</keyword>
<dbReference type="GO" id="GO:0003677">
    <property type="term" value="F:DNA binding"/>
    <property type="evidence" value="ECO:0007669"/>
    <property type="project" value="UniProtKB-KW"/>
</dbReference>
<evidence type="ECO:0000259" key="10">
    <source>
        <dbReference type="PROSITE" id="PS51320"/>
    </source>
</evidence>
<organism evidence="11 12">
    <name type="scientific">Hibiscus syriacus</name>
    <name type="common">Rose of Sharon</name>
    <dbReference type="NCBI Taxonomy" id="106335"/>
    <lineage>
        <taxon>Eukaryota</taxon>
        <taxon>Viridiplantae</taxon>
        <taxon>Streptophyta</taxon>
        <taxon>Embryophyta</taxon>
        <taxon>Tracheophyta</taxon>
        <taxon>Spermatophyta</taxon>
        <taxon>Magnoliopsida</taxon>
        <taxon>eudicotyledons</taxon>
        <taxon>Gunneridae</taxon>
        <taxon>Pentapetalae</taxon>
        <taxon>rosids</taxon>
        <taxon>malvids</taxon>
        <taxon>Malvales</taxon>
        <taxon>Malvaceae</taxon>
        <taxon>Malvoideae</taxon>
        <taxon>Hibiscus</taxon>
    </lineage>
</organism>
<dbReference type="PROSITE" id="PS51320">
    <property type="entry name" value="TIFY"/>
    <property type="match status" value="1"/>
</dbReference>
<dbReference type="Proteomes" id="UP000436088">
    <property type="component" value="Unassembled WGS sequence"/>
</dbReference>
<dbReference type="Pfam" id="PF06203">
    <property type="entry name" value="CCT"/>
    <property type="match status" value="1"/>
</dbReference>
<dbReference type="InterPro" id="IPR010402">
    <property type="entry name" value="CCT_domain"/>
</dbReference>
<gene>
    <name evidence="11" type="ORF">F3Y22_tig00110328pilonHSYRG00670</name>
</gene>
<comment type="caution">
    <text evidence="11">The sequence shown here is derived from an EMBL/GenBank/DDBJ whole genome shotgun (WGS) entry which is preliminary data.</text>
</comment>
<reference evidence="11" key="1">
    <citation type="submission" date="2019-09" db="EMBL/GenBank/DDBJ databases">
        <title>Draft genome information of white flower Hibiscus syriacus.</title>
        <authorList>
            <person name="Kim Y.-M."/>
        </authorList>
    </citation>
    <scope>NUCLEOTIDE SEQUENCE [LARGE SCALE GENOMIC DNA]</scope>
    <source>
        <strain evidence="11">YM2019G1</strain>
    </source>
</reference>
<evidence type="ECO:0000256" key="8">
    <source>
        <dbReference type="ARBA" id="ARBA00023163"/>
    </source>
</evidence>
<sequence length="447" mass="49275">MYGQSQPMNVSAPISDSGTDVCDDVSASASVDNHQNIGYDAHPLDNGIGVEGVATDPMYATAAVASASDLAIVQRADDASQLTLSFRGQVYVFDEITPDKFHAVLLLLGGCELTSGPHGVEMSSQNLRGGLDFPRSNQPHRAASLDRFRQKRKERCFVKKVRYGVRQEVALSEVVLSEWATTIGCTMGAFPTEYLGLPLGAKNSAFLWDPVIHKFYKKLAGWKNASLSIAGRACMDWGGSSSGGIVRLTVSWDLWICFLRLWNVSFAVPESPAALISTWFDLVPRSTIWGFIPWAILWSIWKLRNEIVFNKGKVDYALLSFLTRYRVAAWFYSKYSKVSIPFDSLVGDLTLADCLPSYKEVPSEYSVGLDPPILAKLLAIKRGLLLLLESGRSANWRRILESDCSVALDWIKNPGASTLLFESVVKDIASIVVDRGVIVRHVKRVAN</sequence>
<dbReference type="InterPro" id="IPR010399">
    <property type="entry name" value="Tify_dom"/>
</dbReference>
<comment type="subcellular location">
    <subcellularLocation>
        <location evidence="1">Nucleus</location>
    </subcellularLocation>
</comment>
<keyword evidence="5" id="KW-0805">Transcription regulation</keyword>
<dbReference type="GO" id="GO:0005634">
    <property type="term" value="C:nucleus"/>
    <property type="evidence" value="ECO:0007669"/>
    <property type="project" value="UniProtKB-SubCell"/>
</dbReference>
<keyword evidence="12" id="KW-1185">Reference proteome</keyword>
<keyword evidence="2" id="KW-0479">Metal-binding</keyword>
<proteinExistence type="predicted"/>
<feature type="domain" description="Tify" evidence="10">
    <location>
        <begin position="75"/>
        <end position="110"/>
    </location>
</feature>
<accession>A0A6A3B473</accession>
<evidence type="ECO:0000256" key="3">
    <source>
        <dbReference type="ARBA" id="ARBA00022771"/>
    </source>
</evidence>